<feature type="non-terminal residue" evidence="1">
    <location>
        <position position="164"/>
    </location>
</feature>
<reference evidence="1" key="1">
    <citation type="submission" date="2015-07" db="EMBL/GenBank/DDBJ databases">
        <title>Adaptation to a free-living lifestyle via gene acquisitions in the diplomonad Trepomonas sp. PC1.</title>
        <authorList>
            <person name="Xu F."/>
            <person name="Jerlstrom-Hultqvist J."/>
            <person name="Kolisko M."/>
            <person name="Simpson A.G.B."/>
            <person name="Roger A.J."/>
            <person name="Svard S.G."/>
            <person name="Andersson J.O."/>
        </authorList>
    </citation>
    <scope>NUCLEOTIDE SEQUENCE</scope>
    <source>
        <strain evidence="1">PC1</strain>
    </source>
</reference>
<gene>
    <name evidence="1" type="ORF">TPC1_10811</name>
</gene>
<dbReference type="AlphaFoldDB" id="A0A146KH47"/>
<dbReference type="Gene3D" id="3.80.10.10">
    <property type="entry name" value="Ribonuclease Inhibitor"/>
    <property type="match status" value="1"/>
</dbReference>
<dbReference type="Pfam" id="PF13306">
    <property type="entry name" value="LRR_5"/>
    <property type="match status" value="1"/>
</dbReference>
<name>A0A146KH47_9EUKA</name>
<proteinExistence type="predicted"/>
<dbReference type="EMBL" id="GDID01000603">
    <property type="protein sequence ID" value="JAP96003.1"/>
    <property type="molecule type" value="Transcribed_RNA"/>
</dbReference>
<feature type="non-terminal residue" evidence="1">
    <location>
        <position position="1"/>
    </location>
</feature>
<dbReference type="InterPro" id="IPR026906">
    <property type="entry name" value="LRR_5"/>
</dbReference>
<protein>
    <submittedName>
        <fullName evidence="1">Leucine rich repeats-containing protein</fullName>
    </submittedName>
</protein>
<sequence length="164" mass="18820">RQQRRLMKAIFPIVKQIGREAFQSCLMLENVFAPLCTEIGQGTFNMCQNLRQVKINPQVVRQFTFAHTGIQQLSLPNVVEIEGYSFMDSSMRQLYVPKCQKIGSGAFQGIRRNIEIVCDIDEFPADSDLKKKHKIVMRSLIDAQMDQIQNLLKQIAKQGQFAKQ</sequence>
<evidence type="ECO:0000313" key="1">
    <source>
        <dbReference type="EMBL" id="JAP96003.1"/>
    </source>
</evidence>
<dbReference type="InterPro" id="IPR032675">
    <property type="entry name" value="LRR_dom_sf"/>
</dbReference>
<organism evidence="1">
    <name type="scientific">Trepomonas sp. PC1</name>
    <dbReference type="NCBI Taxonomy" id="1076344"/>
    <lineage>
        <taxon>Eukaryota</taxon>
        <taxon>Metamonada</taxon>
        <taxon>Diplomonadida</taxon>
        <taxon>Hexamitidae</taxon>
        <taxon>Hexamitinae</taxon>
        <taxon>Trepomonas</taxon>
    </lineage>
</organism>
<accession>A0A146KH47</accession>